<keyword evidence="4" id="KW-1185">Reference proteome</keyword>
<proteinExistence type="predicted"/>
<dbReference type="EMBL" id="LWSA01000148">
    <property type="protein sequence ID" value="OCX72215.1"/>
    <property type="molecule type" value="Genomic_DNA"/>
</dbReference>
<evidence type="ECO:0000313" key="3">
    <source>
        <dbReference type="Proteomes" id="UP000094893"/>
    </source>
</evidence>
<evidence type="ECO:0000313" key="1">
    <source>
        <dbReference type="EMBL" id="OCX72215.1"/>
    </source>
</evidence>
<evidence type="ECO:0000313" key="4">
    <source>
        <dbReference type="Proteomes" id="UP000095008"/>
    </source>
</evidence>
<gene>
    <name evidence="2" type="ORF">A6M23_08880</name>
    <name evidence="1" type="ORF">A6P07_10530</name>
</gene>
<dbReference type="Proteomes" id="UP000094893">
    <property type="component" value="Unassembled WGS sequence"/>
</dbReference>
<dbReference type="RefSeq" id="WP_024895291.1">
    <property type="nucleotide sequence ID" value="NZ_JABBDU010000062.1"/>
</dbReference>
<dbReference type="STRING" id="930.GCA_002079865_01562"/>
<accession>A0A1C2JFF4</accession>
<dbReference type="EMBL" id="LWRY01000097">
    <property type="protein sequence ID" value="OCX72889.1"/>
    <property type="molecule type" value="Genomic_DNA"/>
</dbReference>
<dbReference type="Proteomes" id="UP000095008">
    <property type="component" value="Unassembled WGS sequence"/>
</dbReference>
<name>A0A1C2JFF4_ACITH</name>
<organism evidence="1 3">
    <name type="scientific">Acidithiobacillus thiooxidans</name>
    <name type="common">Thiobacillus thiooxidans</name>
    <dbReference type="NCBI Taxonomy" id="930"/>
    <lineage>
        <taxon>Bacteria</taxon>
        <taxon>Pseudomonadati</taxon>
        <taxon>Pseudomonadota</taxon>
        <taxon>Acidithiobacillia</taxon>
        <taxon>Acidithiobacillales</taxon>
        <taxon>Acidithiobacillaceae</taxon>
        <taxon>Acidithiobacillus</taxon>
    </lineage>
</organism>
<evidence type="ECO:0000313" key="2">
    <source>
        <dbReference type="EMBL" id="OCX72889.1"/>
    </source>
</evidence>
<dbReference type="AlphaFoldDB" id="A0A1C2JFF4"/>
<protein>
    <submittedName>
        <fullName evidence="1">Uncharacterized protein</fullName>
    </submittedName>
</protein>
<comment type="caution">
    <text evidence="1">The sequence shown here is derived from an EMBL/GenBank/DDBJ whole genome shotgun (WGS) entry which is preliminary data.</text>
</comment>
<sequence length="145" mass="16882">MRKIIVKGQTFDEIPTRVPVKMHMYAKALAFALNQNLRQSYIEMTEKFLREKPWETGLKWRQTKGLSQTLTESAGRQATGWMQINMRVTPEQGADLTRIAQSADISMSSVTYTILYWWTWYVYPPAYERERRAKLQAQRSGGSKA</sequence>
<dbReference type="GeneID" id="60696938"/>
<reference evidence="1 3" key="1">
    <citation type="journal article" date="2016" name="Int. J. Mol. Sci.">
        <title>Comparative genomics of the extreme acidophile Acidithiobacillus thiooxidans reveals intraspecific divergence and niche adaptation.</title>
        <authorList>
            <person name="Zhang X."/>
            <person name="Feng X."/>
            <person name="Tao J."/>
            <person name="Ma L."/>
            <person name="Xiao Y."/>
            <person name="Liang Y."/>
            <person name="Liu X."/>
            <person name="Yin H."/>
        </authorList>
    </citation>
    <scope>NUCLEOTIDE SEQUENCE [LARGE SCALE GENOMIC DNA]</scope>
    <source>
        <strain evidence="1 3">A02</strain>
        <strain evidence="2">DXS-W</strain>
    </source>
</reference>
<dbReference type="OrthoDB" id="9112929at2"/>